<protein>
    <submittedName>
        <fullName evidence="1">Uncharacterized protein</fullName>
    </submittedName>
</protein>
<proteinExistence type="predicted"/>
<evidence type="ECO:0000313" key="1">
    <source>
        <dbReference type="EMBL" id="EEP68475.1"/>
    </source>
</evidence>
<dbReference type="AlphaFoldDB" id="C4GHN7"/>
<gene>
    <name evidence="1" type="ORF">GCWU000324_00371</name>
</gene>
<comment type="caution">
    <text evidence="1">The sequence shown here is derived from an EMBL/GenBank/DDBJ whole genome shotgun (WGS) entry which is preliminary data.</text>
</comment>
<organism evidence="1 2">
    <name type="scientific">Kingella oralis ATCC 51147</name>
    <dbReference type="NCBI Taxonomy" id="629741"/>
    <lineage>
        <taxon>Bacteria</taxon>
        <taxon>Pseudomonadati</taxon>
        <taxon>Pseudomonadota</taxon>
        <taxon>Betaproteobacteria</taxon>
        <taxon>Neisseriales</taxon>
        <taxon>Neisseriaceae</taxon>
        <taxon>Kingella</taxon>
    </lineage>
</organism>
<dbReference type="HOGENOM" id="CLU_3008259_0_0_4"/>
<evidence type="ECO:0000313" key="2">
    <source>
        <dbReference type="Proteomes" id="UP000003009"/>
    </source>
</evidence>
<accession>C4GHN7</accession>
<reference evidence="1" key="1">
    <citation type="submission" date="2009-04" db="EMBL/GenBank/DDBJ databases">
        <authorList>
            <person name="Weinstock G."/>
            <person name="Sodergren E."/>
            <person name="Clifton S."/>
            <person name="Fulton L."/>
            <person name="Fulton B."/>
            <person name="Courtney L."/>
            <person name="Fronick C."/>
            <person name="Harrison M."/>
            <person name="Strong C."/>
            <person name="Farmer C."/>
            <person name="Delahaunty K."/>
            <person name="Markovic C."/>
            <person name="Hall O."/>
            <person name="Minx P."/>
            <person name="Tomlinson C."/>
            <person name="Mitreva M."/>
            <person name="Nelson J."/>
            <person name="Hou S."/>
            <person name="Wollam A."/>
            <person name="Pepin K.H."/>
            <person name="Johnson M."/>
            <person name="Bhonagiri V."/>
            <person name="Nash W.E."/>
            <person name="Warren W."/>
            <person name="Chinwalla A."/>
            <person name="Mardis E.R."/>
            <person name="Wilson R.K."/>
        </authorList>
    </citation>
    <scope>NUCLEOTIDE SEQUENCE [LARGE SCALE GENOMIC DNA]</scope>
    <source>
        <strain evidence="1">ATCC 51147</strain>
    </source>
</reference>
<keyword evidence="2" id="KW-1185">Reference proteome</keyword>
<dbReference type="Proteomes" id="UP000003009">
    <property type="component" value="Unassembled WGS sequence"/>
</dbReference>
<name>C4GHN7_9NEIS</name>
<dbReference type="STRING" id="629741.GCWU000324_00371"/>
<sequence>MRQPAQHHLKPLPRHNARLLPPTLPAEAKRVGAACYNAVFRLPQTTAHPIRQPENQ</sequence>
<dbReference type="EMBL" id="ACJW02000002">
    <property type="protein sequence ID" value="EEP68475.1"/>
    <property type="molecule type" value="Genomic_DNA"/>
</dbReference>